<evidence type="ECO:0000313" key="2">
    <source>
        <dbReference type="Proteomes" id="UP001196097"/>
    </source>
</evidence>
<accession>A0ACD5ILF3</accession>
<proteinExistence type="predicted"/>
<sequence length="213" mass="23438">MILLVGGEKGGTGKTTIAVNLAAGFRLQGRDVLLVDTDPQGSASGWSSMREDRDDSTRVPCVQKFGKSLQHEIKELSSRYQDVIVDAGGRDSVELRAALVAVEQVLIPVQASQFDLWTIARMSELVNSASVFNANLHATVILSRAPTNLQIQDTYAARDMLQSFENLTMSNVMIRDRIVYRRSVAEGGSVLEYQPVDRKAQAEVTDLINEVIR</sequence>
<geneLocation type="plasmid" evidence="1 2">
    <name>pCF3-2</name>
</geneLocation>
<evidence type="ECO:0000313" key="1">
    <source>
        <dbReference type="EMBL" id="XRP74643.1"/>
    </source>
</evidence>
<reference evidence="1 2" key="1">
    <citation type="journal article" date="2021" name="ISME J.">
        <title>Genomic evolution of the class Acidithiobacillia: deep-branching Proteobacteria living in extreme acidic conditions.</title>
        <authorList>
            <person name="Moya-Beltran A."/>
            <person name="Beard S."/>
            <person name="Rojas-Villalobos C."/>
            <person name="Issotta F."/>
            <person name="Gallardo Y."/>
            <person name="Ulloa R."/>
            <person name="Giaveno A."/>
            <person name="Degli Esposti M."/>
            <person name="Johnson D.B."/>
            <person name="Quatrini R."/>
        </authorList>
    </citation>
    <scope>NUCLEOTIDE SEQUENCE [LARGE SCALE GENOMIC DNA]</scope>
    <source>
        <strain evidence="1 2">CF3</strain>
    </source>
</reference>
<keyword evidence="1" id="KW-0614">Plasmid</keyword>
<gene>
    <name evidence="1" type="ORF">HF292_015320</name>
</gene>
<keyword evidence="2" id="KW-1185">Reference proteome</keyword>
<organism evidence="1 2">
    <name type="scientific">Acidithiobacillus ferruginosus</name>
    <dbReference type="NCBI Taxonomy" id="3063951"/>
    <lineage>
        <taxon>Bacteria</taxon>
        <taxon>Pseudomonadati</taxon>
        <taxon>Pseudomonadota</taxon>
        <taxon>Acidithiobacillia</taxon>
        <taxon>Acidithiobacillales</taxon>
        <taxon>Acidithiobacillaceae</taxon>
        <taxon>Acidithiobacillus</taxon>
    </lineage>
</organism>
<dbReference type="Proteomes" id="UP001196097">
    <property type="component" value="Plasmid pCF3-2"/>
</dbReference>
<protein>
    <submittedName>
        <fullName evidence="1">AAA family ATPase</fullName>
    </submittedName>
</protein>
<name>A0ACD5ILF3_9PROT</name>
<dbReference type="EMBL" id="CP130948">
    <property type="protein sequence ID" value="XRP74643.1"/>
    <property type="molecule type" value="Genomic_DNA"/>
</dbReference>